<name>A0AAD5M6V4_PYTIN</name>
<dbReference type="EMBL" id="JAKCXM010000284">
    <property type="protein sequence ID" value="KAJ0396687.1"/>
    <property type="molecule type" value="Genomic_DNA"/>
</dbReference>
<evidence type="ECO:0000313" key="1">
    <source>
        <dbReference type="EMBL" id="KAJ0396687.1"/>
    </source>
</evidence>
<proteinExistence type="predicted"/>
<organism evidence="1 2">
    <name type="scientific">Pythium insidiosum</name>
    <name type="common">Pythiosis disease agent</name>
    <dbReference type="NCBI Taxonomy" id="114742"/>
    <lineage>
        <taxon>Eukaryota</taxon>
        <taxon>Sar</taxon>
        <taxon>Stramenopiles</taxon>
        <taxon>Oomycota</taxon>
        <taxon>Peronosporomycetes</taxon>
        <taxon>Pythiales</taxon>
        <taxon>Pythiaceae</taxon>
        <taxon>Pythium</taxon>
    </lineage>
</organism>
<protein>
    <submittedName>
        <fullName evidence="1">Uncharacterized protein</fullName>
    </submittedName>
</protein>
<comment type="caution">
    <text evidence="1">The sequence shown here is derived from an EMBL/GenBank/DDBJ whole genome shotgun (WGS) entry which is preliminary data.</text>
</comment>
<dbReference type="AlphaFoldDB" id="A0AAD5M6V4"/>
<evidence type="ECO:0000313" key="2">
    <source>
        <dbReference type="Proteomes" id="UP001209570"/>
    </source>
</evidence>
<dbReference type="Proteomes" id="UP001209570">
    <property type="component" value="Unassembled WGS sequence"/>
</dbReference>
<sequence>MGRNKGRQCGGFTSKMERVRIDVVKALMHARLKDDQVEQIKLKRTESIATELQRAATIEPCATLLERCLHEIGKTFDLYTAACPFTQQFFASLEPWMISRLSELATAYQTMSDDNVALLLQQETAELTVGFVRREQSLAMLLEDAEPRQQLTWKHSSGNKLMSGLEQVESWDELDVDEIDIVQTQDDVHLSSLRLVSCRGLSVGFLERLVAVHPHVQHVEITDCFDASTDSSDSDSGVALLRQLKGWRDLKTVRLTWCSWLTTESLVSFAQLKGWRDLKTVRLTWCSWLTTESLVSFAYHLLEPPVSGVQEIHIAHYFDVVEEYVRSIYHDLLPQVTLHLG</sequence>
<reference evidence="1" key="1">
    <citation type="submission" date="2021-12" db="EMBL/GenBank/DDBJ databases">
        <title>Prjna785345.</title>
        <authorList>
            <person name="Rujirawat T."/>
            <person name="Krajaejun T."/>
        </authorList>
    </citation>
    <scope>NUCLEOTIDE SEQUENCE</scope>
    <source>
        <strain evidence="1">Pi057C3</strain>
    </source>
</reference>
<dbReference type="Gene3D" id="3.80.10.10">
    <property type="entry name" value="Ribonuclease Inhibitor"/>
    <property type="match status" value="1"/>
</dbReference>
<gene>
    <name evidence="1" type="ORF">P43SY_006472</name>
</gene>
<accession>A0AAD5M6V4</accession>
<dbReference type="InterPro" id="IPR032675">
    <property type="entry name" value="LRR_dom_sf"/>
</dbReference>
<dbReference type="SUPFAM" id="SSF52047">
    <property type="entry name" value="RNI-like"/>
    <property type="match status" value="1"/>
</dbReference>
<keyword evidence="2" id="KW-1185">Reference proteome</keyword>